<feature type="compositionally biased region" description="Basic and acidic residues" evidence="1">
    <location>
        <begin position="8"/>
        <end position="21"/>
    </location>
</feature>
<sequence length="82" mass="10011">MLSSPRSWTEEDRRRTEEDPCRRHRHPPLQDSRSQGSSPMDLRWAEEDRRHTEEDCRRRHYKIVPTTPEDDLLMVRFSLTHI</sequence>
<feature type="compositionally biased region" description="Basic and acidic residues" evidence="1">
    <location>
        <begin position="43"/>
        <end position="55"/>
    </location>
</feature>
<reference evidence="2 3" key="1">
    <citation type="journal article" date="2011" name="Science">
        <title>The ecoresponsive genome of Daphnia pulex.</title>
        <authorList>
            <person name="Colbourne J.K."/>
            <person name="Pfrender M.E."/>
            <person name="Gilbert D."/>
            <person name="Thomas W.K."/>
            <person name="Tucker A."/>
            <person name="Oakley T.H."/>
            <person name="Tokishita S."/>
            <person name="Aerts A."/>
            <person name="Arnold G.J."/>
            <person name="Basu M.K."/>
            <person name="Bauer D.J."/>
            <person name="Caceres C.E."/>
            <person name="Carmel L."/>
            <person name="Casola C."/>
            <person name="Choi J.H."/>
            <person name="Detter J.C."/>
            <person name="Dong Q."/>
            <person name="Dusheyko S."/>
            <person name="Eads B.D."/>
            <person name="Frohlich T."/>
            <person name="Geiler-Samerotte K.A."/>
            <person name="Gerlach D."/>
            <person name="Hatcher P."/>
            <person name="Jogdeo S."/>
            <person name="Krijgsveld J."/>
            <person name="Kriventseva E.V."/>
            <person name="Kultz D."/>
            <person name="Laforsch C."/>
            <person name="Lindquist E."/>
            <person name="Lopez J."/>
            <person name="Manak J.R."/>
            <person name="Muller J."/>
            <person name="Pangilinan J."/>
            <person name="Patwardhan R.P."/>
            <person name="Pitluck S."/>
            <person name="Pritham E.J."/>
            <person name="Rechtsteiner A."/>
            <person name="Rho M."/>
            <person name="Rogozin I.B."/>
            <person name="Sakarya O."/>
            <person name="Salamov A."/>
            <person name="Schaack S."/>
            <person name="Shapiro H."/>
            <person name="Shiga Y."/>
            <person name="Skalitzky C."/>
            <person name="Smith Z."/>
            <person name="Souvorov A."/>
            <person name="Sung W."/>
            <person name="Tang Z."/>
            <person name="Tsuchiya D."/>
            <person name="Tu H."/>
            <person name="Vos H."/>
            <person name="Wang M."/>
            <person name="Wolf Y.I."/>
            <person name="Yamagata H."/>
            <person name="Yamada T."/>
            <person name="Ye Y."/>
            <person name="Shaw J.R."/>
            <person name="Andrews J."/>
            <person name="Crease T.J."/>
            <person name="Tang H."/>
            <person name="Lucas S.M."/>
            <person name="Robertson H.M."/>
            <person name="Bork P."/>
            <person name="Koonin E.V."/>
            <person name="Zdobnov E.M."/>
            <person name="Grigoriev I.V."/>
            <person name="Lynch M."/>
            <person name="Boore J.L."/>
        </authorList>
    </citation>
    <scope>NUCLEOTIDE SEQUENCE [LARGE SCALE GENOMIC DNA]</scope>
</reference>
<accession>E9G4P7</accession>
<organism evidence="2 3">
    <name type="scientific">Daphnia pulex</name>
    <name type="common">Water flea</name>
    <dbReference type="NCBI Taxonomy" id="6669"/>
    <lineage>
        <taxon>Eukaryota</taxon>
        <taxon>Metazoa</taxon>
        <taxon>Ecdysozoa</taxon>
        <taxon>Arthropoda</taxon>
        <taxon>Crustacea</taxon>
        <taxon>Branchiopoda</taxon>
        <taxon>Diplostraca</taxon>
        <taxon>Cladocera</taxon>
        <taxon>Anomopoda</taxon>
        <taxon>Daphniidae</taxon>
        <taxon>Daphnia</taxon>
    </lineage>
</organism>
<dbReference type="KEGG" id="dpx:DAPPUDRAFT_237893"/>
<dbReference type="Proteomes" id="UP000000305">
    <property type="component" value="Unassembled WGS sequence"/>
</dbReference>
<dbReference type="EMBL" id="GL732532">
    <property type="protein sequence ID" value="EFX85522.1"/>
    <property type="molecule type" value="Genomic_DNA"/>
</dbReference>
<protein>
    <submittedName>
        <fullName evidence="2">Uncharacterized protein</fullName>
    </submittedName>
</protein>
<keyword evidence="3" id="KW-1185">Reference proteome</keyword>
<feature type="region of interest" description="Disordered" evidence="1">
    <location>
        <begin position="1"/>
        <end position="55"/>
    </location>
</feature>
<name>E9G4P7_DAPPU</name>
<evidence type="ECO:0000256" key="1">
    <source>
        <dbReference type="SAM" id="MobiDB-lite"/>
    </source>
</evidence>
<evidence type="ECO:0000313" key="2">
    <source>
        <dbReference type="EMBL" id="EFX85522.1"/>
    </source>
</evidence>
<evidence type="ECO:0000313" key="3">
    <source>
        <dbReference type="Proteomes" id="UP000000305"/>
    </source>
</evidence>
<dbReference type="AlphaFoldDB" id="E9G4P7"/>
<dbReference type="InParanoid" id="E9G4P7"/>
<gene>
    <name evidence="2" type="ORF">DAPPUDRAFT_237893</name>
</gene>
<dbReference type="HOGENOM" id="CLU_2560577_0_0_1"/>
<proteinExistence type="predicted"/>